<comment type="caution">
    <text evidence="1">The sequence shown here is derived from an EMBL/GenBank/DDBJ whole genome shotgun (WGS) entry which is preliminary data.</text>
</comment>
<dbReference type="RefSeq" id="WP_054554896.1">
    <property type="nucleotide sequence ID" value="NZ_LJTC01000023.1"/>
</dbReference>
<sequence>MTRNQKYEQKQKVKGLKKVTLWIPDESEVEIKQMIEFLIDNPDHIPFMARNVRTGRMKKAI</sequence>
<protein>
    <submittedName>
        <fullName evidence="1">Uncharacterized protein</fullName>
    </submittedName>
</protein>
<dbReference type="EMBL" id="LJTC01000023">
    <property type="protein sequence ID" value="KPM75999.1"/>
    <property type="molecule type" value="Genomic_DNA"/>
</dbReference>
<dbReference type="STRING" id="570156.AOG27_20775"/>
<reference evidence="1 2" key="1">
    <citation type="submission" date="2015-09" db="EMBL/GenBank/DDBJ databases">
        <title>Draft Genome Sequence of Pseudoalteromonas lipolytica UCD-48B.</title>
        <authorList>
            <person name="Krusor M."/>
            <person name="Coil D.A."/>
            <person name="Lang J.M."/>
            <person name="Eisen J.A."/>
            <person name="Alexiev A."/>
        </authorList>
    </citation>
    <scope>NUCLEOTIDE SEQUENCE [LARGE SCALE GENOMIC DNA]</scope>
    <source>
        <strain evidence="1 2">UCD-48B</strain>
    </source>
</reference>
<gene>
    <name evidence="1" type="ORF">AOG27_20775</name>
</gene>
<dbReference type="Proteomes" id="UP000050378">
    <property type="component" value="Unassembled WGS sequence"/>
</dbReference>
<evidence type="ECO:0000313" key="2">
    <source>
        <dbReference type="Proteomes" id="UP000050378"/>
    </source>
</evidence>
<accession>A0A0P7DY21</accession>
<proteinExistence type="predicted"/>
<evidence type="ECO:0000313" key="1">
    <source>
        <dbReference type="EMBL" id="KPM75999.1"/>
    </source>
</evidence>
<dbReference type="AlphaFoldDB" id="A0A0P7DY21"/>
<dbReference type="PATRIC" id="fig|570156.3.peg.2364"/>
<dbReference type="OrthoDB" id="5895809at2"/>
<name>A0A0P7DY21_9GAMM</name>
<organism evidence="1 2">
    <name type="scientific">Pseudoalteromonas lipolytica</name>
    <dbReference type="NCBI Taxonomy" id="570156"/>
    <lineage>
        <taxon>Bacteria</taxon>
        <taxon>Pseudomonadati</taxon>
        <taxon>Pseudomonadota</taxon>
        <taxon>Gammaproteobacteria</taxon>
        <taxon>Alteromonadales</taxon>
        <taxon>Pseudoalteromonadaceae</taxon>
        <taxon>Pseudoalteromonas</taxon>
    </lineage>
</organism>